<evidence type="ECO:0000313" key="2">
    <source>
        <dbReference type="Proteomes" id="UP000324222"/>
    </source>
</evidence>
<protein>
    <submittedName>
        <fullName evidence="1">Uncharacterized protein</fullName>
    </submittedName>
</protein>
<sequence>MFYERLSPPPLWEDSDQSAYRNKSSPRALELQEGYLFLLVSQSLRQSPEIDCCCHTTPPLTRSHVVNV</sequence>
<evidence type="ECO:0000313" key="1">
    <source>
        <dbReference type="EMBL" id="MPC59477.1"/>
    </source>
</evidence>
<gene>
    <name evidence="1" type="ORF">E2C01_053496</name>
</gene>
<dbReference type="EMBL" id="VSRR010016597">
    <property type="protein sequence ID" value="MPC59477.1"/>
    <property type="molecule type" value="Genomic_DNA"/>
</dbReference>
<dbReference type="AlphaFoldDB" id="A0A5B7GQG9"/>
<reference evidence="1 2" key="1">
    <citation type="submission" date="2019-05" db="EMBL/GenBank/DDBJ databases">
        <title>Another draft genome of Portunus trituberculatus and its Hox gene families provides insights of decapod evolution.</title>
        <authorList>
            <person name="Jeong J.-H."/>
            <person name="Song I."/>
            <person name="Kim S."/>
            <person name="Choi T."/>
            <person name="Kim D."/>
            <person name="Ryu S."/>
            <person name="Kim W."/>
        </authorList>
    </citation>
    <scope>NUCLEOTIDE SEQUENCE [LARGE SCALE GENOMIC DNA]</scope>
    <source>
        <tissue evidence="1">Muscle</tissue>
    </source>
</reference>
<accession>A0A5B7GQG9</accession>
<comment type="caution">
    <text evidence="1">The sequence shown here is derived from an EMBL/GenBank/DDBJ whole genome shotgun (WGS) entry which is preliminary data.</text>
</comment>
<organism evidence="1 2">
    <name type="scientific">Portunus trituberculatus</name>
    <name type="common">Swimming crab</name>
    <name type="synonym">Neptunus trituberculatus</name>
    <dbReference type="NCBI Taxonomy" id="210409"/>
    <lineage>
        <taxon>Eukaryota</taxon>
        <taxon>Metazoa</taxon>
        <taxon>Ecdysozoa</taxon>
        <taxon>Arthropoda</taxon>
        <taxon>Crustacea</taxon>
        <taxon>Multicrustacea</taxon>
        <taxon>Malacostraca</taxon>
        <taxon>Eumalacostraca</taxon>
        <taxon>Eucarida</taxon>
        <taxon>Decapoda</taxon>
        <taxon>Pleocyemata</taxon>
        <taxon>Brachyura</taxon>
        <taxon>Eubrachyura</taxon>
        <taxon>Portunoidea</taxon>
        <taxon>Portunidae</taxon>
        <taxon>Portuninae</taxon>
        <taxon>Portunus</taxon>
    </lineage>
</organism>
<dbReference type="Proteomes" id="UP000324222">
    <property type="component" value="Unassembled WGS sequence"/>
</dbReference>
<keyword evidence="2" id="KW-1185">Reference proteome</keyword>
<name>A0A5B7GQG9_PORTR</name>
<proteinExistence type="predicted"/>